<reference evidence="2 3" key="1">
    <citation type="journal article" date="2007" name="Science">
        <title>Sea anemone genome reveals ancestral eumetazoan gene repertoire and genomic organization.</title>
        <authorList>
            <person name="Putnam N.H."/>
            <person name="Srivastava M."/>
            <person name="Hellsten U."/>
            <person name="Dirks B."/>
            <person name="Chapman J."/>
            <person name="Salamov A."/>
            <person name="Terry A."/>
            <person name="Shapiro H."/>
            <person name="Lindquist E."/>
            <person name="Kapitonov V.V."/>
            <person name="Jurka J."/>
            <person name="Genikhovich G."/>
            <person name="Grigoriev I.V."/>
            <person name="Lucas S.M."/>
            <person name="Steele R.E."/>
            <person name="Finnerty J.R."/>
            <person name="Technau U."/>
            <person name="Martindale M.Q."/>
            <person name="Rokhsar D.S."/>
        </authorList>
    </citation>
    <scope>NUCLEOTIDE SEQUENCE [LARGE SCALE GENOMIC DNA]</scope>
    <source>
        <strain evidence="3">CH2 X CH6</strain>
    </source>
</reference>
<protein>
    <recommendedName>
        <fullName evidence="1">Endonuclease/exonuclease/phosphatase domain-containing protein</fullName>
    </recommendedName>
</protein>
<evidence type="ECO:0000259" key="1">
    <source>
        <dbReference type="Pfam" id="PF14529"/>
    </source>
</evidence>
<dbReference type="OMA" id="GCTELLY"/>
<dbReference type="eggNOG" id="ENOG502SCCX">
    <property type="taxonomic scope" value="Eukaryota"/>
</dbReference>
<evidence type="ECO:0000313" key="3">
    <source>
        <dbReference type="Proteomes" id="UP000001593"/>
    </source>
</evidence>
<gene>
    <name evidence="2" type="ORF">NEMVEDRAFT_v1g62874</name>
</gene>
<feature type="non-terminal residue" evidence="2">
    <location>
        <position position="1"/>
    </location>
</feature>
<dbReference type="Gene3D" id="3.60.10.10">
    <property type="entry name" value="Endonuclease/exonuclease/phosphatase"/>
    <property type="match status" value="1"/>
</dbReference>
<keyword evidence="3" id="KW-1185">Reference proteome</keyword>
<evidence type="ECO:0000313" key="2">
    <source>
        <dbReference type="EMBL" id="EDO44724.1"/>
    </source>
</evidence>
<accession>A7RV50</accession>
<feature type="domain" description="Endonuclease/exonuclease/phosphatase" evidence="1">
    <location>
        <begin position="44"/>
        <end position="155"/>
    </location>
</feature>
<dbReference type="EMBL" id="DS469542">
    <property type="protein sequence ID" value="EDO44724.1"/>
    <property type="molecule type" value="Genomic_DNA"/>
</dbReference>
<dbReference type="Proteomes" id="UP000001593">
    <property type="component" value="Unassembled WGS sequence"/>
</dbReference>
<sequence length="180" mass="20482">RSGGCTELLYRDPFNVSTVKSGISSRESFEFSELLVKSSSYNLRVIVIYRPPYSEAHRVPTSVFLSEFPEYLESLLLCKENLLITDDFNIHVDEPNDPDAQKFLETLRALGLVQHVDQPTHQDGHILDLAITRMSESLVTGTPVVDHFLSDHAVVRFRLGLPRPDLLVNTINYRRLKSID</sequence>
<dbReference type="AlphaFoldDB" id="A7RV50"/>
<dbReference type="HOGENOM" id="CLU_1691190_0_0_1"/>
<feature type="non-terminal residue" evidence="2">
    <location>
        <position position="180"/>
    </location>
</feature>
<dbReference type="Pfam" id="PF14529">
    <property type="entry name" value="Exo_endo_phos_2"/>
    <property type="match status" value="1"/>
</dbReference>
<dbReference type="SUPFAM" id="SSF56219">
    <property type="entry name" value="DNase I-like"/>
    <property type="match status" value="1"/>
</dbReference>
<dbReference type="InParanoid" id="A7RV50"/>
<dbReference type="InterPro" id="IPR036691">
    <property type="entry name" value="Endo/exonu/phosph_ase_sf"/>
</dbReference>
<dbReference type="STRING" id="45351.A7RV50"/>
<proteinExistence type="predicted"/>
<organism evidence="2 3">
    <name type="scientific">Nematostella vectensis</name>
    <name type="common">Starlet sea anemone</name>
    <dbReference type="NCBI Taxonomy" id="45351"/>
    <lineage>
        <taxon>Eukaryota</taxon>
        <taxon>Metazoa</taxon>
        <taxon>Cnidaria</taxon>
        <taxon>Anthozoa</taxon>
        <taxon>Hexacorallia</taxon>
        <taxon>Actiniaria</taxon>
        <taxon>Edwardsiidae</taxon>
        <taxon>Nematostella</taxon>
    </lineage>
</organism>
<dbReference type="PANTHER" id="PTHR46670:SF3">
    <property type="entry name" value="ENDONUCLEASE_EXONUCLEASE_PHOSPHATASE DOMAIN-CONTAINING PROTEIN"/>
    <property type="match status" value="1"/>
</dbReference>
<dbReference type="InterPro" id="IPR005135">
    <property type="entry name" value="Endo/exonuclease/phosphatase"/>
</dbReference>
<name>A7RV50_NEMVE</name>
<dbReference type="PANTHER" id="PTHR46670">
    <property type="entry name" value="ENDO/EXONUCLEASE/PHOSPHATASE DOMAIN-CONTAINING PROTEIN"/>
    <property type="match status" value="1"/>
</dbReference>
<dbReference type="GO" id="GO:0003824">
    <property type="term" value="F:catalytic activity"/>
    <property type="evidence" value="ECO:0007669"/>
    <property type="project" value="InterPro"/>
</dbReference>
<dbReference type="PhylomeDB" id="A7RV50"/>